<dbReference type="AlphaFoldDB" id="A0A1R3HL22"/>
<comment type="caution">
    <text evidence="1">The sequence shown here is derived from an EMBL/GenBank/DDBJ whole genome shotgun (WGS) entry which is preliminary data.</text>
</comment>
<reference evidence="1 2" key="1">
    <citation type="submission" date="2013-09" db="EMBL/GenBank/DDBJ databases">
        <title>Corchorus capsularis genome sequencing.</title>
        <authorList>
            <person name="Alam M."/>
            <person name="Haque M.S."/>
            <person name="Islam M.S."/>
            <person name="Emdad E.M."/>
            <person name="Islam M.M."/>
            <person name="Ahmed B."/>
            <person name="Halim A."/>
            <person name="Hossen Q.M.M."/>
            <person name="Hossain M.Z."/>
            <person name="Ahmed R."/>
            <person name="Khan M.M."/>
            <person name="Islam R."/>
            <person name="Rashid M.M."/>
            <person name="Khan S.A."/>
            <person name="Rahman M.S."/>
            <person name="Alam M."/>
        </authorList>
    </citation>
    <scope>NUCLEOTIDE SEQUENCE [LARGE SCALE GENOMIC DNA]</scope>
    <source>
        <strain evidence="2">cv. CVL-1</strain>
        <tissue evidence="1">Whole seedling</tissue>
    </source>
</reference>
<evidence type="ECO:0000313" key="1">
    <source>
        <dbReference type="EMBL" id="OMO71004.1"/>
    </source>
</evidence>
<dbReference type="EMBL" id="AWWV01011732">
    <property type="protein sequence ID" value="OMO71004.1"/>
    <property type="molecule type" value="Genomic_DNA"/>
</dbReference>
<proteinExistence type="predicted"/>
<keyword evidence="2" id="KW-1185">Reference proteome</keyword>
<dbReference type="Gramene" id="OMO71004">
    <property type="protein sequence ID" value="OMO71004"/>
    <property type="gene ID" value="CCACVL1_18515"/>
</dbReference>
<organism evidence="1 2">
    <name type="scientific">Corchorus capsularis</name>
    <name type="common">Jute</name>
    <dbReference type="NCBI Taxonomy" id="210143"/>
    <lineage>
        <taxon>Eukaryota</taxon>
        <taxon>Viridiplantae</taxon>
        <taxon>Streptophyta</taxon>
        <taxon>Embryophyta</taxon>
        <taxon>Tracheophyta</taxon>
        <taxon>Spermatophyta</taxon>
        <taxon>Magnoliopsida</taxon>
        <taxon>eudicotyledons</taxon>
        <taxon>Gunneridae</taxon>
        <taxon>Pentapetalae</taxon>
        <taxon>rosids</taxon>
        <taxon>malvids</taxon>
        <taxon>Malvales</taxon>
        <taxon>Malvaceae</taxon>
        <taxon>Grewioideae</taxon>
        <taxon>Apeibeae</taxon>
        <taxon>Corchorus</taxon>
    </lineage>
</organism>
<accession>A0A1R3HL22</accession>
<dbReference type="Proteomes" id="UP000188268">
    <property type="component" value="Unassembled WGS sequence"/>
</dbReference>
<gene>
    <name evidence="1" type="ORF">CCACVL1_18515</name>
</gene>
<sequence length="38" mass="4752">MLFKLNYIRKDYIMKAIARNLWKMIRKCVMIFKFPLTI</sequence>
<name>A0A1R3HL22_COCAP</name>
<evidence type="ECO:0000313" key="2">
    <source>
        <dbReference type="Proteomes" id="UP000188268"/>
    </source>
</evidence>
<protein>
    <submittedName>
        <fullName evidence="1">Uncharacterized protein</fullName>
    </submittedName>
</protein>